<sequence>MLSAPASRPYRGRLGRANNEPTTRLFAALPPMASALLAPVCRLRYAGQENIPDTGPLVLAPNHLCSLDPVVVGHYTVYAGRWPHFLARANLFTAPGVGALLRGIEQIPVERGSARAAHSLVAAHQMLDAGRAVVVYPEGTFTYDPDEWPMAGHTGAARLALATGAPVVPLGQWGANFIVPPRHKRRAHLIGRTEVTVRAGAAVDLSDLAGRGEHDRAAVREATVRIMDAICAQVELVRGEKAPAGRWHPGRGCRVPVEQAVR</sequence>
<keyword evidence="2 4" id="KW-0012">Acyltransferase</keyword>
<dbReference type="PANTHER" id="PTHR10434">
    <property type="entry name" value="1-ACYL-SN-GLYCEROL-3-PHOSPHATE ACYLTRANSFERASE"/>
    <property type="match status" value="1"/>
</dbReference>
<accession>A0A8B3GIK2</accession>
<dbReference type="GO" id="GO:0006654">
    <property type="term" value="P:phosphatidic acid biosynthetic process"/>
    <property type="evidence" value="ECO:0007669"/>
    <property type="project" value="TreeGrafter"/>
</dbReference>
<evidence type="ECO:0000313" key="5">
    <source>
        <dbReference type="Proteomes" id="UP000279336"/>
    </source>
</evidence>
<protein>
    <submittedName>
        <fullName evidence="4">1-acyl-sn-glycerol-3-phosphate acyltransferase</fullName>
    </submittedName>
</protein>
<keyword evidence="1 4" id="KW-0808">Transferase</keyword>
<dbReference type="EMBL" id="RCIW01000001">
    <property type="protein sequence ID" value="RLP12915.1"/>
    <property type="molecule type" value="Genomic_DNA"/>
</dbReference>
<dbReference type="RefSeq" id="WP_121587773.1">
    <property type="nucleotide sequence ID" value="NZ_RCIW01000001.1"/>
</dbReference>
<dbReference type="CDD" id="cd07989">
    <property type="entry name" value="LPLAT_AGPAT-like"/>
    <property type="match status" value="1"/>
</dbReference>
<dbReference type="SMART" id="SM00563">
    <property type="entry name" value="PlsC"/>
    <property type="match status" value="1"/>
</dbReference>
<dbReference type="InterPro" id="IPR002123">
    <property type="entry name" value="Plipid/glycerol_acylTrfase"/>
</dbReference>
<dbReference type="Pfam" id="PF01553">
    <property type="entry name" value="Acyltransferase"/>
    <property type="match status" value="1"/>
</dbReference>
<comment type="caution">
    <text evidence="4">The sequence shown here is derived from an EMBL/GenBank/DDBJ whole genome shotgun (WGS) entry which is preliminary data.</text>
</comment>
<evidence type="ECO:0000259" key="3">
    <source>
        <dbReference type="SMART" id="SM00563"/>
    </source>
</evidence>
<name>A0A8B3GIK2_9ACTN</name>
<dbReference type="SUPFAM" id="SSF69593">
    <property type="entry name" value="Glycerol-3-phosphate (1)-acyltransferase"/>
    <property type="match status" value="1"/>
</dbReference>
<dbReference type="GO" id="GO:0005886">
    <property type="term" value="C:plasma membrane"/>
    <property type="evidence" value="ECO:0007669"/>
    <property type="project" value="TreeGrafter"/>
</dbReference>
<organism evidence="4 5">
    <name type="scientific">Propionibacterium australiense</name>
    <dbReference type="NCBI Taxonomy" id="119981"/>
    <lineage>
        <taxon>Bacteria</taxon>
        <taxon>Bacillati</taxon>
        <taxon>Actinomycetota</taxon>
        <taxon>Actinomycetes</taxon>
        <taxon>Propionibacteriales</taxon>
        <taxon>Propionibacteriaceae</taxon>
        <taxon>Propionibacterium</taxon>
    </lineage>
</organism>
<gene>
    <name evidence="4" type="ORF">D7U36_00320</name>
</gene>
<dbReference type="Proteomes" id="UP000279336">
    <property type="component" value="Unassembled WGS sequence"/>
</dbReference>
<proteinExistence type="predicted"/>
<reference evidence="4 5" key="1">
    <citation type="submission" date="2018-10" db="EMBL/GenBank/DDBJ databases">
        <title>Propionibacterium australiense Genome Sequencing and Assembly.</title>
        <authorList>
            <person name="Bernier A.-M."/>
            <person name="Bernard K."/>
        </authorList>
    </citation>
    <scope>NUCLEOTIDE SEQUENCE [LARGE SCALE GENOMIC DNA]</scope>
    <source>
        <strain evidence="4 5">NML98A078</strain>
    </source>
</reference>
<feature type="domain" description="Phospholipid/glycerol acyltransferase" evidence="3">
    <location>
        <begin position="57"/>
        <end position="175"/>
    </location>
</feature>
<dbReference type="AlphaFoldDB" id="A0A8B3GIK2"/>
<dbReference type="OrthoDB" id="9806008at2"/>
<evidence type="ECO:0000256" key="2">
    <source>
        <dbReference type="ARBA" id="ARBA00023315"/>
    </source>
</evidence>
<dbReference type="GO" id="GO:0003841">
    <property type="term" value="F:1-acylglycerol-3-phosphate O-acyltransferase activity"/>
    <property type="evidence" value="ECO:0007669"/>
    <property type="project" value="TreeGrafter"/>
</dbReference>
<evidence type="ECO:0000313" key="4">
    <source>
        <dbReference type="EMBL" id="RLP12915.1"/>
    </source>
</evidence>
<evidence type="ECO:0000256" key="1">
    <source>
        <dbReference type="ARBA" id="ARBA00022679"/>
    </source>
</evidence>
<dbReference type="PANTHER" id="PTHR10434:SF55">
    <property type="entry name" value="POSSIBLE ACYLTRANSFERASE"/>
    <property type="match status" value="1"/>
</dbReference>